<feature type="compositionally biased region" description="Polar residues" evidence="1">
    <location>
        <begin position="125"/>
        <end position="136"/>
    </location>
</feature>
<dbReference type="Proteomes" id="UP000243745">
    <property type="component" value="Unassembled WGS sequence"/>
</dbReference>
<keyword evidence="3" id="KW-1185">Reference proteome</keyword>
<accession>A0A662ZJ93</accession>
<evidence type="ECO:0000313" key="3">
    <source>
        <dbReference type="Proteomes" id="UP000243745"/>
    </source>
</evidence>
<proteinExistence type="predicted"/>
<feature type="region of interest" description="Disordered" evidence="1">
    <location>
        <begin position="125"/>
        <end position="162"/>
    </location>
</feature>
<evidence type="ECO:0000256" key="1">
    <source>
        <dbReference type="SAM" id="MobiDB-lite"/>
    </source>
</evidence>
<sequence>MKIGWLILAFFVSGCVTIPERNPAKLPLHLNTFKASNNGIFTDRPDLDYKFNAYSKECGIAIYQSADKLAELFASTLDRNSPDYLYLQQSGFLYEYNQCMTLAKDNIRVRTVDFKKYMAAQNGSAANEKTSASKTGEQTDKAQQKPDSQKTGTANSADASSAMKNIPKRRAFPVNRDFQNSYNNLAAAKPKTPEDIAAIILDFYLMKDYNSANAWQNELSGVLTREDNISPELYVARYFFRHKETRDIGYKMLEDYAAYGSVRALEILDTASGIKYRNEHPMCQKKYQKIVEMHTRDDE</sequence>
<protein>
    <recommendedName>
        <fullName evidence="4">Lipoprotein</fullName>
    </recommendedName>
</protein>
<name>A0A662ZJ93_9GAMM</name>
<organism evidence="2 3">
    <name type="scientific">Ruminobacter amylophilus</name>
    <dbReference type="NCBI Taxonomy" id="867"/>
    <lineage>
        <taxon>Bacteria</taxon>
        <taxon>Pseudomonadati</taxon>
        <taxon>Pseudomonadota</taxon>
        <taxon>Gammaproteobacteria</taxon>
        <taxon>Aeromonadales</taxon>
        <taxon>Succinivibrionaceae</taxon>
        <taxon>Ruminobacter</taxon>
    </lineage>
</organism>
<evidence type="ECO:0000313" key="2">
    <source>
        <dbReference type="EMBL" id="SFP21750.1"/>
    </source>
</evidence>
<feature type="compositionally biased region" description="Polar residues" evidence="1">
    <location>
        <begin position="149"/>
        <end position="162"/>
    </location>
</feature>
<dbReference type="RefSeq" id="WP_093141094.1">
    <property type="nucleotide sequence ID" value="NZ_FOXF01000009.1"/>
</dbReference>
<dbReference type="PROSITE" id="PS51257">
    <property type="entry name" value="PROKAR_LIPOPROTEIN"/>
    <property type="match status" value="1"/>
</dbReference>
<dbReference type="EMBL" id="FOXF01000009">
    <property type="protein sequence ID" value="SFP21750.1"/>
    <property type="molecule type" value="Genomic_DNA"/>
</dbReference>
<dbReference type="AlphaFoldDB" id="A0A662ZJ93"/>
<reference evidence="2 3" key="1">
    <citation type="submission" date="2016-10" db="EMBL/GenBank/DDBJ databases">
        <authorList>
            <person name="Varghese N."/>
            <person name="Submissions S."/>
        </authorList>
    </citation>
    <scope>NUCLEOTIDE SEQUENCE [LARGE SCALE GENOMIC DNA]</scope>
    <source>
        <strain evidence="2 3">DSM 1361</strain>
    </source>
</reference>
<gene>
    <name evidence="2" type="ORF">SAMN02910344_00771</name>
</gene>
<feature type="compositionally biased region" description="Basic and acidic residues" evidence="1">
    <location>
        <begin position="137"/>
        <end position="148"/>
    </location>
</feature>
<evidence type="ECO:0008006" key="4">
    <source>
        <dbReference type="Google" id="ProtNLM"/>
    </source>
</evidence>